<organism evidence="1 2">
    <name type="scientific">Spirosoma agri</name>
    <dbReference type="NCBI Taxonomy" id="1987381"/>
    <lineage>
        <taxon>Bacteria</taxon>
        <taxon>Pseudomonadati</taxon>
        <taxon>Bacteroidota</taxon>
        <taxon>Cytophagia</taxon>
        <taxon>Cytophagales</taxon>
        <taxon>Cytophagaceae</taxon>
        <taxon>Spirosoma</taxon>
    </lineage>
</organism>
<protein>
    <recommendedName>
        <fullName evidence="3">Sigma-70 family RNA polymerase sigma factor</fullName>
    </recommendedName>
</protein>
<evidence type="ECO:0008006" key="3">
    <source>
        <dbReference type="Google" id="ProtNLM"/>
    </source>
</evidence>
<evidence type="ECO:0000313" key="2">
    <source>
        <dbReference type="Proteomes" id="UP000477386"/>
    </source>
</evidence>
<proteinExistence type="predicted"/>
<name>A0A6M0ISA2_9BACT</name>
<dbReference type="AlphaFoldDB" id="A0A6M0ISA2"/>
<evidence type="ECO:0000313" key="1">
    <source>
        <dbReference type="EMBL" id="NEU70291.1"/>
    </source>
</evidence>
<comment type="caution">
    <text evidence="1">The sequence shown here is derived from an EMBL/GenBank/DDBJ whole genome shotgun (WGS) entry which is preliminary data.</text>
</comment>
<sequence length="69" mass="8001">MKKQTPADEPLGHPLPTTPADHDFELLYQRYLGKVYQTCLSLTNDTQAVQDISLNRDWLRNLCVRARDE</sequence>
<dbReference type="Proteomes" id="UP000477386">
    <property type="component" value="Unassembled WGS sequence"/>
</dbReference>
<keyword evidence="2" id="KW-1185">Reference proteome</keyword>
<accession>A0A6M0ISA2</accession>
<dbReference type="EMBL" id="JAAGNZ010000004">
    <property type="protein sequence ID" value="NEU70291.1"/>
    <property type="molecule type" value="Genomic_DNA"/>
</dbReference>
<gene>
    <name evidence="1" type="ORF">GK091_25675</name>
</gene>
<reference evidence="1 2" key="1">
    <citation type="submission" date="2020-02" db="EMBL/GenBank/DDBJ databases">
        <title>Draft genome sequence of two Spirosoma agri KCTC 52727 and Spirosoma terrae KCTC 52035.</title>
        <authorList>
            <person name="Rojas J."/>
            <person name="Ambika Manirajan B."/>
            <person name="Ratering S."/>
            <person name="Suarez C."/>
            <person name="Schnell S."/>
        </authorList>
    </citation>
    <scope>NUCLEOTIDE SEQUENCE [LARGE SCALE GENOMIC DNA]</scope>
    <source>
        <strain evidence="1 2">KCTC 52727</strain>
    </source>
</reference>
<dbReference type="RefSeq" id="WP_164043607.1">
    <property type="nucleotide sequence ID" value="NZ_JAAGNZ010000004.1"/>
</dbReference>